<gene>
    <name evidence="1" type="ORF">F0919_16545</name>
</gene>
<dbReference type="Proteomes" id="UP000323632">
    <property type="component" value="Unassembled WGS sequence"/>
</dbReference>
<protein>
    <submittedName>
        <fullName evidence="1">Uncharacterized protein</fullName>
    </submittedName>
</protein>
<name>A0A5M6CH02_9BACT</name>
<accession>A0A5M6CH02</accession>
<organism evidence="1 2">
    <name type="scientific">Taibaiella lutea</name>
    <dbReference type="NCBI Taxonomy" id="2608001"/>
    <lineage>
        <taxon>Bacteria</taxon>
        <taxon>Pseudomonadati</taxon>
        <taxon>Bacteroidota</taxon>
        <taxon>Chitinophagia</taxon>
        <taxon>Chitinophagales</taxon>
        <taxon>Chitinophagaceae</taxon>
        <taxon>Taibaiella</taxon>
    </lineage>
</organism>
<dbReference type="AlphaFoldDB" id="A0A5M6CH02"/>
<comment type="caution">
    <text evidence="1">The sequence shown here is derived from an EMBL/GenBank/DDBJ whole genome shotgun (WGS) entry which is preliminary data.</text>
</comment>
<keyword evidence="2" id="KW-1185">Reference proteome</keyword>
<dbReference type="EMBL" id="VWSH01000004">
    <property type="protein sequence ID" value="KAA5532399.1"/>
    <property type="molecule type" value="Genomic_DNA"/>
</dbReference>
<dbReference type="RefSeq" id="WP_150033902.1">
    <property type="nucleotide sequence ID" value="NZ_VWSH01000004.1"/>
</dbReference>
<evidence type="ECO:0000313" key="1">
    <source>
        <dbReference type="EMBL" id="KAA5532399.1"/>
    </source>
</evidence>
<sequence length="400" mass="47309">MLKLKLPYSENEYLLDKVTYEKTDNGGHFLLQSNEERNININVDYNFTLYDTYKPEEFECFPFLSPLYFKEENIFEVKVNTKIGRIGWIFPIQSLSSTAHSHSNNEHYLKYAFVVFYKLLLGEYFNHDIVFEAIDPSSYLSITDIYNSELIVLCTSKAKTDKIFKFDISDYIPFLYSSHYFHCSNPKELDLLRYVSTAEQITSLTIKHISTLLKDEIFIKSLFRDLLKESNHPLVQFHLLYQIVELLINKVYDSEIENVLLSSKSREKKPHEILKDISVLQTEKYRITKLIDSYLSIHPTSSAELIGLCKQVSQFYPQKNVDDEDKKSLNHAGLAFYFVRNMVVHDFRTISERDSNYAIFKQFVVTFEKFIIEIIINYKDEKAEYNLHSLEWLKYQLQQQ</sequence>
<proteinExistence type="predicted"/>
<reference evidence="1 2" key="1">
    <citation type="submission" date="2019-09" db="EMBL/GenBank/DDBJ databases">
        <title>Genome sequence and assembly of Taibaiella sp.</title>
        <authorList>
            <person name="Chhetri G."/>
        </authorList>
    </citation>
    <scope>NUCLEOTIDE SEQUENCE [LARGE SCALE GENOMIC DNA]</scope>
    <source>
        <strain evidence="1 2">KVB11</strain>
    </source>
</reference>
<evidence type="ECO:0000313" key="2">
    <source>
        <dbReference type="Proteomes" id="UP000323632"/>
    </source>
</evidence>